<dbReference type="Gene3D" id="3.40.50.300">
    <property type="entry name" value="P-loop containing nucleotide triphosphate hydrolases"/>
    <property type="match status" value="1"/>
</dbReference>
<dbReference type="PANTHER" id="PTHR32071">
    <property type="entry name" value="TRANSCRIPTIONAL REGULATORY PROTEIN"/>
    <property type="match status" value="1"/>
</dbReference>
<dbReference type="Pfam" id="PF00158">
    <property type="entry name" value="Sigma54_activat"/>
    <property type="match status" value="1"/>
</dbReference>
<keyword evidence="3" id="KW-0805">Transcription regulation</keyword>
<evidence type="ECO:0000313" key="8">
    <source>
        <dbReference type="EMBL" id="MFK2905876.1"/>
    </source>
</evidence>
<dbReference type="PROSITE" id="PS00676">
    <property type="entry name" value="SIGMA54_INTERACT_2"/>
    <property type="match status" value="1"/>
</dbReference>
<gene>
    <name evidence="8" type="ORF">ISP17_18090</name>
</gene>
<dbReference type="Gene3D" id="1.10.10.60">
    <property type="entry name" value="Homeodomain-like"/>
    <property type="match status" value="1"/>
</dbReference>
<dbReference type="InterPro" id="IPR035965">
    <property type="entry name" value="PAS-like_dom_sf"/>
</dbReference>
<dbReference type="Gene3D" id="3.30.450.40">
    <property type="match status" value="1"/>
</dbReference>
<keyword evidence="4" id="KW-0238">DNA-binding</keyword>
<dbReference type="Proteomes" id="UP001620460">
    <property type="component" value="Unassembled WGS sequence"/>
</dbReference>
<evidence type="ECO:0000256" key="2">
    <source>
        <dbReference type="ARBA" id="ARBA00022840"/>
    </source>
</evidence>
<organism evidence="8 9">
    <name type="scientific">Dyella ginsengisoli</name>
    <dbReference type="NCBI Taxonomy" id="363848"/>
    <lineage>
        <taxon>Bacteria</taxon>
        <taxon>Pseudomonadati</taxon>
        <taxon>Pseudomonadota</taxon>
        <taxon>Gammaproteobacteria</taxon>
        <taxon>Lysobacterales</taxon>
        <taxon>Rhodanobacteraceae</taxon>
        <taxon>Dyella</taxon>
    </lineage>
</organism>
<dbReference type="InterPro" id="IPR009057">
    <property type="entry name" value="Homeodomain-like_sf"/>
</dbReference>
<dbReference type="CDD" id="cd00009">
    <property type="entry name" value="AAA"/>
    <property type="match status" value="1"/>
</dbReference>
<comment type="caution">
    <text evidence="8">The sequence shown here is derived from an EMBL/GenBank/DDBJ whole genome shotgun (WGS) entry which is preliminary data.</text>
</comment>
<feature type="region of interest" description="Disordered" evidence="6">
    <location>
        <begin position="582"/>
        <end position="603"/>
    </location>
</feature>
<dbReference type="EMBL" id="JADIKM010000006">
    <property type="protein sequence ID" value="MFK2905876.1"/>
    <property type="molecule type" value="Genomic_DNA"/>
</dbReference>
<keyword evidence="9" id="KW-1185">Reference proteome</keyword>
<dbReference type="InterPro" id="IPR000014">
    <property type="entry name" value="PAS"/>
</dbReference>
<dbReference type="InterPro" id="IPR003593">
    <property type="entry name" value="AAA+_ATPase"/>
</dbReference>
<feature type="region of interest" description="Disordered" evidence="6">
    <location>
        <begin position="320"/>
        <end position="342"/>
    </location>
</feature>
<dbReference type="SMART" id="SM00382">
    <property type="entry name" value="AAA"/>
    <property type="match status" value="1"/>
</dbReference>
<protein>
    <submittedName>
        <fullName evidence="8">Sigma-54-dependent Fis family transcriptional regulator</fullName>
    </submittedName>
</protein>
<dbReference type="InterPro" id="IPR025943">
    <property type="entry name" value="Sigma_54_int_dom_ATP-bd_2"/>
</dbReference>
<dbReference type="PANTHER" id="PTHR32071:SF77">
    <property type="entry name" value="TRANSCRIPTIONAL REGULATORY PROTEIN"/>
    <property type="match status" value="1"/>
</dbReference>
<name>A0ABW8K0A8_9GAMM</name>
<keyword evidence="2" id="KW-0067">ATP-binding</keyword>
<evidence type="ECO:0000256" key="4">
    <source>
        <dbReference type="ARBA" id="ARBA00023125"/>
    </source>
</evidence>
<dbReference type="Gene3D" id="1.10.8.60">
    <property type="match status" value="1"/>
</dbReference>
<evidence type="ECO:0000256" key="6">
    <source>
        <dbReference type="SAM" id="MobiDB-lite"/>
    </source>
</evidence>
<dbReference type="CDD" id="cd00130">
    <property type="entry name" value="PAS"/>
    <property type="match status" value="1"/>
</dbReference>
<dbReference type="SUPFAM" id="SSF55785">
    <property type="entry name" value="PYP-like sensor domain (PAS domain)"/>
    <property type="match status" value="1"/>
</dbReference>
<keyword evidence="5" id="KW-0804">Transcription</keyword>
<evidence type="ECO:0000256" key="1">
    <source>
        <dbReference type="ARBA" id="ARBA00022741"/>
    </source>
</evidence>
<dbReference type="InterPro" id="IPR025944">
    <property type="entry name" value="Sigma_54_int_dom_CS"/>
</dbReference>
<dbReference type="InterPro" id="IPR058031">
    <property type="entry name" value="AAA_lid_NorR"/>
</dbReference>
<accession>A0ABW8K0A8</accession>
<feature type="domain" description="Sigma-54 factor interaction" evidence="7">
    <location>
        <begin position="336"/>
        <end position="563"/>
    </location>
</feature>
<dbReference type="InterPro" id="IPR002197">
    <property type="entry name" value="HTH_Fis"/>
</dbReference>
<feature type="compositionally biased region" description="Low complexity" evidence="6">
    <location>
        <begin position="320"/>
        <end position="332"/>
    </location>
</feature>
<dbReference type="Gene3D" id="3.30.450.20">
    <property type="entry name" value="PAS domain"/>
    <property type="match status" value="1"/>
</dbReference>
<dbReference type="SUPFAM" id="SSF55781">
    <property type="entry name" value="GAF domain-like"/>
    <property type="match status" value="1"/>
</dbReference>
<keyword evidence="1" id="KW-0547">Nucleotide-binding</keyword>
<sequence>MSNAMSASQPSSRIASLLQARIGTSQVLPHVAKSWDRCLNRYSMEPDAERRTVVLDAASVRARQETMGELLGVARAEMENLYEQIAGSGYAVILSDAEAVVLSAITDPQAKRDFRSAGLWVGAVWSEQNEGTNGLGTAIAERAPVTVYCGEHFRRYNAGLSCCGAPILDVDGGVLAVLDASAASTSDTRLVQSHTMALVSMSANLIARCHFLSRFRDAWVLRFHSRAEFVGLLHEALMAIDEHGCILAVNDAAIVQLGMSTREQLVGRGIDTVLPLDFAALEQRAANEPATLWPMRDIAYGRRFFANARAPQGRRVTASQAAAAPAEAQVAPSRRHVGGDPRMQHNLNCGRQLFGRRVPILLQGATGTGKEVFAKALHRASSWAEKPFVAVNCAAIPEALIESELFGYTRGAFTDAAREGHMGKIRQSSGGTLFLDEIGDMPLALQTRLLRVLEEHEIVPLGGDTAIPVDLHVISASHHDLLAMVQAGTFREDLYYRLNGITLELPPLRERTDKRELIVTLLREERGDGEPPRIDDAAMERLLTHPWPGNIRQLRNVLRTAAALCGERGRIGLEHLGREFELPREHGSSAPAETARGDDAAGPLRTAERDALMHELERMHWNISRTAATLGVSRNTLYRKIRKHRIVLPG</sequence>
<dbReference type="RefSeq" id="WP_404635701.1">
    <property type="nucleotide sequence ID" value="NZ_JADIKM010000006.1"/>
</dbReference>
<dbReference type="Pfam" id="PF25601">
    <property type="entry name" value="AAA_lid_14"/>
    <property type="match status" value="1"/>
</dbReference>
<dbReference type="SUPFAM" id="SSF46689">
    <property type="entry name" value="Homeodomain-like"/>
    <property type="match status" value="1"/>
</dbReference>
<evidence type="ECO:0000256" key="3">
    <source>
        <dbReference type="ARBA" id="ARBA00023015"/>
    </source>
</evidence>
<dbReference type="PROSITE" id="PS50045">
    <property type="entry name" value="SIGMA54_INTERACT_4"/>
    <property type="match status" value="1"/>
</dbReference>
<reference evidence="8 9" key="1">
    <citation type="submission" date="2020-10" db="EMBL/GenBank/DDBJ databases">
        <title>Phylogeny of dyella-like bacteria.</title>
        <authorList>
            <person name="Fu J."/>
        </authorList>
    </citation>
    <scope>NUCLEOTIDE SEQUENCE [LARGE SCALE GENOMIC DNA]</scope>
    <source>
        <strain evidence="8 9">Gsoil3046</strain>
    </source>
</reference>
<evidence type="ECO:0000259" key="7">
    <source>
        <dbReference type="PROSITE" id="PS50045"/>
    </source>
</evidence>
<dbReference type="InterPro" id="IPR029016">
    <property type="entry name" value="GAF-like_dom_sf"/>
</dbReference>
<proteinExistence type="predicted"/>
<dbReference type="PRINTS" id="PR01590">
    <property type="entry name" value="HTHFIS"/>
</dbReference>
<dbReference type="SUPFAM" id="SSF52540">
    <property type="entry name" value="P-loop containing nucleoside triphosphate hydrolases"/>
    <property type="match status" value="1"/>
</dbReference>
<evidence type="ECO:0000313" key="9">
    <source>
        <dbReference type="Proteomes" id="UP001620460"/>
    </source>
</evidence>
<evidence type="ECO:0000256" key="5">
    <source>
        <dbReference type="ARBA" id="ARBA00023163"/>
    </source>
</evidence>
<dbReference type="InterPro" id="IPR027417">
    <property type="entry name" value="P-loop_NTPase"/>
</dbReference>
<dbReference type="Pfam" id="PF02954">
    <property type="entry name" value="HTH_8"/>
    <property type="match status" value="1"/>
</dbReference>
<dbReference type="PROSITE" id="PS00688">
    <property type="entry name" value="SIGMA54_INTERACT_3"/>
    <property type="match status" value="1"/>
</dbReference>
<dbReference type="InterPro" id="IPR002078">
    <property type="entry name" value="Sigma_54_int"/>
</dbReference>